<proteinExistence type="predicted"/>
<reference evidence="4 5" key="1">
    <citation type="submission" date="2024-11" db="EMBL/GenBank/DDBJ databases">
        <title>Chromosome-level genome assembly of the freshwater bivalve Anodonta woodiana.</title>
        <authorList>
            <person name="Chen X."/>
        </authorList>
    </citation>
    <scope>NUCLEOTIDE SEQUENCE [LARGE SCALE GENOMIC DNA]</scope>
    <source>
        <strain evidence="4">MN2024</strain>
        <tissue evidence="4">Gills</tissue>
    </source>
</reference>
<dbReference type="Gene3D" id="1.10.8.10">
    <property type="entry name" value="DNA helicase RuvA subunit, C-terminal domain"/>
    <property type="match status" value="1"/>
</dbReference>
<feature type="region of interest" description="Disordered" evidence="1">
    <location>
        <begin position="1743"/>
        <end position="1770"/>
    </location>
</feature>
<feature type="compositionally biased region" description="Basic and acidic residues" evidence="1">
    <location>
        <begin position="110"/>
        <end position="138"/>
    </location>
</feature>
<feature type="compositionally biased region" description="Polar residues" evidence="1">
    <location>
        <begin position="366"/>
        <end position="378"/>
    </location>
</feature>
<dbReference type="Proteomes" id="UP001634394">
    <property type="component" value="Unassembled WGS sequence"/>
</dbReference>
<feature type="compositionally biased region" description="Basic and acidic residues" evidence="1">
    <location>
        <begin position="1722"/>
        <end position="1731"/>
    </location>
</feature>
<feature type="domain" description="Smr" evidence="2">
    <location>
        <begin position="2495"/>
        <end position="2576"/>
    </location>
</feature>
<feature type="region of interest" description="Disordered" evidence="1">
    <location>
        <begin position="351"/>
        <end position="378"/>
    </location>
</feature>
<name>A0ABD3X2R6_SINWO</name>
<evidence type="ECO:0000259" key="3">
    <source>
        <dbReference type="PROSITE" id="PS51140"/>
    </source>
</evidence>
<dbReference type="InterPro" id="IPR002625">
    <property type="entry name" value="Smr_dom"/>
</dbReference>
<evidence type="ECO:0000256" key="1">
    <source>
        <dbReference type="SAM" id="MobiDB-lite"/>
    </source>
</evidence>
<evidence type="ECO:0000259" key="2">
    <source>
        <dbReference type="PROSITE" id="PS50828"/>
    </source>
</evidence>
<feature type="compositionally biased region" description="Polar residues" evidence="1">
    <location>
        <begin position="1758"/>
        <end position="1768"/>
    </location>
</feature>
<sequence>MSQRRDGTSVWTPSESNKKPLLQNLQDMFGQKIDYEVIHIVLAESDWKVEQAADRLLSMLETGLTPDRENWPALPARENALISIAKEVLLPGGTMSSSDSNTNRSHLQRQRGDEKSSRESSQHRETSSKEREIDSKKMAAHYQKEDNFEKYFQNQDSRSASIPKHSPLHHATSLANDNEPYSVTRSAAVMHNRTSPLPLSARGSSNSRSTFLSDASPSTISSTVNYQPNTYTSSNVDSTLTTDKFSLNQPGILHSPLSSNWVYGNNDICSGGHVGNSSLGDFSCSFSSDSAISVDGEAECNLSSSDDVNRLFEQYYSTMGQRYTLPGNDQEVQKDRVDDIRDKTPMAEIISDNSTTKKADVKDTNAKNSDTSSNDHSGNNTVFDHNLCIVGAKSESSSRVDRKFPVRLLSKSPEEGSAFTNSVLQIIRNGITDVEPLDSGDLDENILKSIYEEINEKKDELDVKALPKKDVLNKAAANKGAKNPTDLTLSSKSVTPTMTLPVIGLSAEAPEFVPKSKVVSSGLCSPISDIGSTPERSNTPCTSPLVVPCTSPKVAPCSSPLIVTAADGPIKHFSGSPVFITPKLPGTTVTTPTIHAPRFQSPGFLQHHSTLFSQPVMNQLSFTTGPPIFQVKNLAQPPLIPTSHPPPLQHPPTLQHPLPLLHPPPLLQHPPVSHLPPPILSSPPVTHSAIIGGNMFSADSSAPISTMDLNDMSSRTVSYSAATRACPSTKKMKSFHMKQGHLSSNPKDAMTSPLIHQYIQIVKEYKDKGVKLLIILRGLPGSGKTTLARILNLDGMVLSSDDFFVQGDKYEFDRTRLAEIHQKNKDRAKAEMRKGTNPIIIDNTNTQSWEIKPYITMGVHHGYHVEIWEPDTPWRYNPKECAKHNNHGVSVEQIRRMLDRYQHNLTMESIFQGRGNHSGNKTDDQSSVGYSMIKNDRSTPDESADLENGHYIDIISPISTRRNSGDFIHSNNDGQTQTDAEHFPQHSSDDLTAIQQQGLWSADSWEDLQAIGAGSKWKQTKSFDTSALSCKKEESFFDRNITYDNSEPIKKSESKENEDINQYEVWTETDDINFSSNVVKVEETDIDTFHKSVVSIPMNSESHYEEKHQMSPVVRRPMTNALSTPILTTAAKMYSPVTKEHQLQIEQIVADLISEHVGDQVLSEKKSAQMSEELKALLHILPISDENRVYAEQVIDQKFKCPDNDVEEDSSVDKSFESMDNGALQMLEKVCRNSEMYELDKYDQHQKNDEEDIKRVEVKLECANNSKTTVEMSEAERQYWQLSSANKVSENWDFSDADEDSWKGNPAGENGQESSYYIEFCAGNETGYHIQDRVHGENVQRTEESKKIKPFEGKAEIEFAFGNELEAELDGRSIWEVEDQVEKCELDEELEKELKKELEVLEEISCDMSFDRRENGCKMPVNCKKDSKCEYERTNGEIKDAHAESQIFVCDNAILPTEIAEEIETLIWSDPKPRRERKNGGKDKGILVYQEKNKKESCMLSEAQDVVIRGIEHGDHDDGKSDDEKVLQLSDREPRPFIKDTSVTEYNTRPVEDKYASGVIINKMFDIDKNQSEVHSEMENHSKGLTENQSYSLDLDSQLGVYEACETENPENLEVELKSHTDYDCAETLQLVEKLISELIYKTVQCSSITHIHDEADSLVSNTSGMHKEHSTINNLEADTGIEACQSIDDDSWLSFSLAEDSNSLLNDIQGCNIDECASDDSSQRSDEKTNDPIFSQEITESIENEDMVSGGADLTKQPEQGQNGNRCSKSKMKKFRRKMAANLPFLEGLETQKFLNTNWNDLIQLENNVARLPLADTLSSGTKTTTVTKEQGTSMESLDFRLLNLSAECADIENYTKEFTVVLCQPRDIFNSAEKLRTVNHVSEINHILKVDRSCNTEEENGEEGLDFIRGCFPTIPPKEILEAFETSGKNVDWTISYLLDWQSNPFLGKCEDTLVDSIDKPDIDKPLISLTVSGPSGCSLKSPNCLQDLCISLIEKKHIVSIEDIEKQLIVTGKERLNRIEDDNMKKIKFCRSRSIHKTVTNKYKLSKDVIGSRIQCLKAENSPWNGDIRTTLNKSSKISLGDEKFSTECDNSDLQMKTFADTLDEIKENNLVTTNIISSSGSNNSELEISLRDNDDNRGNKTDMIIQNETSDYKRDLPKENGLSNLYPADDDIHSPDKEPIMYLPVSSELVQSLEALFGPLGGSSTDRRKQYHIPIDWTTAETLHQCLRRELLLQDEAIASELSGHLKRGEDARKSPAKTIWRRLDQERMTKPLHWEMKKISSLSQNYWPLSLQEIMEEEARKEQEKDEQRKLMEITGEASVMATTINRKLLYERFSGIDPSFLDELFESKLYNYEETVKLMETVVSPLEAQTSVTTNEKERERQMLERVKQESLHEMLDSYPYQPKVTKDFQEPEGTDYEDYRGEAHIHFRLRHECFQKAQEAYKRGMKQVASFYSQQGHLHSQKINEANARAANRIMEERSTEVENLSVLNLHDLHVDEAITTLARILPEKELELQLNPDRRKQHILIITGRGSHSRGGIAKIRPAVERYLRKNNYSFTEQRAGAFKVLLKYRATAS</sequence>
<dbReference type="Pfam" id="PF08590">
    <property type="entry name" value="DUF1771"/>
    <property type="match status" value="1"/>
</dbReference>
<dbReference type="InterPro" id="IPR052772">
    <property type="entry name" value="Endo/PolyKinase_Domain-Protein"/>
</dbReference>
<dbReference type="SUPFAM" id="SSF160443">
    <property type="entry name" value="SMR domain-like"/>
    <property type="match status" value="1"/>
</dbReference>
<dbReference type="Gene3D" id="3.30.1370.110">
    <property type="match status" value="1"/>
</dbReference>
<dbReference type="Gene3D" id="3.40.50.300">
    <property type="entry name" value="P-loop containing nucleotide triphosphate hydrolases"/>
    <property type="match status" value="1"/>
</dbReference>
<dbReference type="PANTHER" id="PTHR46535:SF1">
    <property type="entry name" value="NEDD4-BINDING PROTEIN 2"/>
    <property type="match status" value="1"/>
</dbReference>
<comment type="caution">
    <text evidence="4">The sequence shown here is derived from an EMBL/GenBank/DDBJ whole genome shotgun (WGS) entry which is preliminary data.</text>
</comment>
<feature type="region of interest" description="Disordered" evidence="1">
    <location>
        <begin position="155"/>
        <end position="175"/>
    </location>
</feature>
<dbReference type="SMART" id="SM01162">
    <property type="entry name" value="DUF1771"/>
    <property type="match status" value="1"/>
</dbReference>
<feature type="compositionally biased region" description="Basic and acidic residues" evidence="1">
    <location>
        <begin position="355"/>
        <end position="365"/>
    </location>
</feature>
<dbReference type="SMART" id="SM00463">
    <property type="entry name" value="SMR"/>
    <property type="match status" value="1"/>
</dbReference>
<dbReference type="SUPFAM" id="SSF52540">
    <property type="entry name" value="P-loop containing nucleoside triphosphate hydrolases"/>
    <property type="match status" value="1"/>
</dbReference>
<dbReference type="CDD" id="cd14279">
    <property type="entry name" value="CUE"/>
    <property type="match status" value="1"/>
</dbReference>
<dbReference type="EMBL" id="JBJQND010000004">
    <property type="protein sequence ID" value="KAL3879118.1"/>
    <property type="molecule type" value="Genomic_DNA"/>
</dbReference>
<organism evidence="4 5">
    <name type="scientific">Sinanodonta woodiana</name>
    <name type="common">Chinese pond mussel</name>
    <name type="synonym">Anodonta woodiana</name>
    <dbReference type="NCBI Taxonomy" id="1069815"/>
    <lineage>
        <taxon>Eukaryota</taxon>
        <taxon>Metazoa</taxon>
        <taxon>Spiralia</taxon>
        <taxon>Lophotrochozoa</taxon>
        <taxon>Mollusca</taxon>
        <taxon>Bivalvia</taxon>
        <taxon>Autobranchia</taxon>
        <taxon>Heteroconchia</taxon>
        <taxon>Palaeoheterodonta</taxon>
        <taxon>Unionida</taxon>
        <taxon>Unionoidea</taxon>
        <taxon>Unionidae</taxon>
        <taxon>Unioninae</taxon>
        <taxon>Sinanodonta</taxon>
    </lineage>
</organism>
<feature type="region of interest" description="Disordered" evidence="1">
    <location>
        <begin position="1717"/>
        <end position="1736"/>
    </location>
</feature>
<keyword evidence="5" id="KW-1185">Reference proteome</keyword>
<accession>A0ABD3X2R6</accession>
<feature type="region of interest" description="Disordered" evidence="1">
    <location>
        <begin position="92"/>
        <end position="138"/>
    </location>
</feature>
<evidence type="ECO:0000313" key="5">
    <source>
        <dbReference type="Proteomes" id="UP001634394"/>
    </source>
</evidence>
<dbReference type="PANTHER" id="PTHR46535">
    <property type="entry name" value="NEDD4-BINDING PROTEIN 2"/>
    <property type="match status" value="1"/>
</dbReference>
<dbReference type="InterPro" id="IPR027417">
    <property type="entry name" value="P-loop_NTPase"/>
</dbReference>
<feature type="compositionally biased region" description="Pro residues" evidence="1">
    <location>
        <begin position="660"/>
        <end position="674"/>
    </location>
</feature>
<dbReference type="InterPro" id="IPR013899">
    <property type="entry name" value="DUF1771"/>
</dbReference>
<dbReference type="PROSITE" id="PS50828">
    <property type="entry name" value="SMR"/>
    <property type="match status" value="1"/>
</dbReference>
<dbReference type="InterPro" id="IPR003892">
    <property type="entry name" value="CUE"/>
</dbReference>
<feature type="compositionally biased region" description="Polar residues" evidence="1">
    <location>
        <begin position="94"/>
        <end position="105"/>
    </location>
</feature>
<dbReference type="InterPro" id="IPR036063">
    <property type="entry name" value="Smr_dom_sf"/>
</dbReference>
<protein>
    <submittedName>
        <fullName evidence="4">Uncharacterized protein</fullName>
    </submittedName>
</protein>
<dbReference type="Pfam" id="PF01713">
    <property type="entry name" value="Smr"/>
    <property type="match status" value="1"/>
</dbReference>
<feature type="region of interest" description="Disordered" evidence="1">
    <location>
        <begin position="195"/>
        <end position="219"/>
    </location>
</feature>
<feature type="domain" description="CUE" evidence="3">
    <location>
        <begin position="17"/>
        <end position="61"/>
    </location>
</feature>
<feature type="region of interest" description="Disordered" evidence="1">
    <location>
        <begin position="637"/>
        <end position="674"/>
    </location>
</feature>
<dbReference type="Pfam" id="PF13671">
    <property type="entry name" value="AAA_33"/>
    <property type="match status" value="1"/>
</dbReference>
<evidence type="ECO:0000313" key="4">
    <source>
        <dbReference type="EMBL" id="KAL3879118.1"/>
    </source>
</evidence>
<dbReference type="PROSITE" id="PS51140">
    <property type="entry name" value="CUE"/>
    <property type="match status" value="1"/>
</dbReference>
<feature type="compositionally biased region" description="Pro residues" evidence="1">
    <location>
        <begin position="638"/>
        <end position="650"/>
    </location>
</feature>
<gene>
    <name evidence="4" type="ORF">ACJMK2_031430</name>
</gene>